<dbReference type="Gene3D" id="3.40.50.2300">
    <property type="match status" value="1"/>
</dbReference>
<keyword evidence="7" id="KW-0902">Two-component regulatory system</keyword>
<dbReference type="InterPro" id="IPR029016">
    <property type="entry name" value="GAF-like_dom_sf"/>
</dbReference>
<dbReference type="RefSeq" id="WP_393013035.1">
    <property type="nucleotide sequence ID" value="NZ_JAZAQF010000059.1"/>
</dbReference>
<dbReference type="InterPro" id="IPR036097">
    <property type="entry name" value="HisK_dim/P_sf"/>
</dbReference>
<dbReference type="SMART" id="SM00448">
    <property type="entry name" value="REC"/>
    <property type="match status" value="1"/>
</dbReference>
<evidence type="ECO:0000313" key="13">
    <source>
        <dbReference type="EMBL" id="MFG3818097.1"/>
    </source>
</evidence>
<evidence type="ECO:0000256" key="2">
    <source>
        <dbReference type="ARBA" id="ARBA00006402"/>
    </source>
</evidence>
<dbReference type="SUPFAM" id="SSF52172">
    <property type="entry name" value="CheY-like"/>
    <property type="match status" value="1"/>
</dbReference>
<gene>
    <name evidence="13" type="ORF">VPK24_10660</name>
</gene>
<dbReference type="SUPFAM" id="SSF55874">
    <property type="entry name" value="ATPase domain of HSP90 chaperone/DNA topoisomerase II/histidine kinase"/>
    <property type="match status" value="1"/>
</dbReference>
<dbReference type="PANTHER" id="PTHR43047:SF72">
    <property type="entry name" value="OSMOSENSING HISTIDINE PROTEIN KINASE SLN1"/>
    <property type="match status" value="1"/>
</dbReference>
<dbReference type="PROSITE" id="PS50110">
    <property type="entry name" value="RESPONSE_REGULATORY"/>
    <property type="match status" value="1"/>
</dbReference>
<dbReference type="EC" id="2.7.13.3" evidence="3"/>
<dbReference type="PANTHER" id="PTHR43047">
    <property type="entry name" value="TWO-COMPONENT HISTIDINE PROTEIN KINASE"/>
    <property type="match status" value="1"/>
</dbReference>
<keyword evidence="5" id="KW-0808">Transferase</keyword>
<comment type="caution">
    <text evidence="13">The sequence shown here is derived from an EMBL/GenBank/DDBJ whole genome shotgun (WGS) entry which is preliminary data.</text>
</comment>
<evidence type="ECO:0000256" key="8">
    <source>
        <dbReference type="PROSITE-ProRule" id="PRU00169"/>
    </source>
</evidence>
<dbReference type="InterPro" id="IPR011006">
    <property type="entry name" value="CheY-like_superfamily"/>
</dbReference>
<dbReference type="Pfam" id="PF01590">
    <property type="entry name" value="GAF"/>
    <property type="match status" value="1"/>
</dbReference>
<dbReference type="SMART" id="SM00387">
    <property type="entry name" value="HATPase_c"/>
    <property type="match status" value="1"/>
</dbReference>
<dbReference type="InterPro" id="IPR003661">
    <property type="entry name" value="HisK_dim/P_dom"/>
</dbReference>
<dbReference type="Proteomes" id="UP001604335">
    <property type="component" value="Unassembled WGS sequence"/>
</dbReference>
<name>A0ABW7CAA4_9CYAN</name>
<evidence type="ECO:0000259" key="11">
    <source>
        <dbReference type="PROSITE" id="PS50109"/>
    </source>
</evidence>
<feature type="domain" description="Histidine kinase" evidence="11">
    <location>
        <begin position="432"/>
        <end position="653"/>
    </location>
</feature>
<dbReference type="InterPro" id="IPR003018">
    <property type="entry name" value="GAF"/>
</dbReference>
<dbReference type="EMBL" id="JAZAQF010000059">
    <property type="protein sequence ID" value="MFG3818097.1"/>
    <property type="molecule type" value="Genomic_DNA"/>
</dbReference>
<dbReference type="InterPro" id="IPR016132">
    <property type="entry name" value="Phyto_chromo_attachment"/>
</dbReference>
<dbReference type="Gene3D" id="1.10.287.130">
    <property type="match status" value="1"/>
</dbReference>
<keyword evidence="4" id="KW-0597">Phosphoprotein</keyword>
<dbReference type="Pfam" id="PF00072">
    <property type="entry name" value="Response_reg"/>
    <property type="match status" value="1"/>
</dbReference>
<dbReference type="PROSITE" id="PS50109">
    <property type="entry name" value="HIS_KIN"/>
    <property type="match status" value="1"/>
</dbReference>
<feature type="region of interest" description="Disordered" evidence="9">
    <location>
        <begin position="648"/>
        <end position="667"/>
    </location>
</feature>
<keyword evidence="6" id="KW-0418">Kinase</keyword>
<keyword evidence="13" id="KW-0067">ATP-binding</keyword>
<evidence type="ECO:0000313" key="14">
    <source>
        <dbReference type="Proteomes" id="UP001604335"/>
    </source>
</evidence>
<keyword evidence="14" id="KW-1185">Reference proteome</keyword>
<keyword evidence="13" id="KW-0547">Nucleotide-binding</keyword>
<evidence type="ECO:0000256" key="4">
    <source>
        <dbReference type="ARBA" id="ARBA00022553"/>
    </source>
</evidence>
<dbReference type="GO" id="GO:0005524">
    <property type="term" value="F:ATP binding"/>
    <property type="evidence" value="ECO:0007669"/>
    <property type="project" value="UniProtKB-KW"/>
</dbReference>
<dbReference type="Pfam" id="PF02518">
    <property type="entry name" value="HATPase_c"/>
    <property type="match status" value="1"/>
</dbReference>
<dbReference type="InterPro" id="IPR003594">
    <property type="entry name" value="HATPase_dom"/>
</dbReference>
<evidence type="ECO:0000256" key="6">
    <source>
        <dbReference type="ARBA" id="ARBA00022777"/>
    </source>
</evidence>
<evidence type="ECO:0000256" key="9">
    <source>
        <dbReference type="SAM" id="MobiDB-lite"/>
    </source>
</evidence>
<feature type="domain" description="Phytochrome chromophore attachment site" evidence="10">
    <location>
        <begin position="333"/>
        <end position="380"/>
    </location>
</feature>
<evidence type="ECO:0000256" key="1">
    <source>
        <dbReference type="ARBA" id="ARBA00000085"/>
    </source>
</evidence>
<evidence type="ECO:0000256" key="3">
    <source>
        <dbReference type="ARBA" id="ARBA00012438"/>
    </source>
</evidence>
<dbReference type="PROSITE" id="PS50046">
    <property type="entry name" value="PHYTOCHROME_2"/>
    <property type="match status" value="1"/>
</dbReference>
<dbReference type="PRINTS" id="PR00344">
    <property type="entry name" value="BCTRLSENSOR"/>
</dbReference>
<comment type="catalytic activity">
    <reaction evidence="1">
        <text>ATP + protein L-histidine = ADP + protein N-phospho-L-histidine.</text>
        <dbReference type="EC" id="2.7.13.3"/>
    </reaction>
</comment>
<dbReference type="InterPro" id="IPR005467">
    <property type="entry name" value="His_kinase_dom"/>
</dbReference>
<dbReference type="SUPFAM" id="SSF55781">
    <property type="entry name" value="GAF domain-like"/>
    <property type="match status" value="1"/>
</dbReference>
<dbReference type="SMART" id="SM00065">
    <property type="entry name" value="GAF"/>
    <property type="match status" value="1"/>
</dbReference>
<organism evidence="13 14">
    <name type="scientific">Limnothrix redekei LRLZ20PSL1</name>
    <dbReference type="NCBI Taxonomy" id="3112953"/>
    <lineage>
        <taxon>Bacteria</taxon>
        <taxon>Bacillati</taxon>
        <taxon>Cyanobacteriota</taxon>
        <taxon>Cyanophyceae</taxon>
        <taxon>Pseudanabaenales</taxon>
        <taxon>Pseudanabaenaceae</taxon>
        <taxon>Limnothrix</taxon>
    </lineage>
</organism>
<feature type="region of interest" description="Disordered" evidence="9">
    <location>
        <begin position="802"/>
        <end position="821"/>
    </location>
</feature>
<evidence type="ECO:0000259" key="12">
    <source>
        <dbReference type="PROSITE" id="PS50110"/>
    </source>
</evidence>
<accession>A0ABW7CAA4</accession>
<dbReference type="InterPro" id="IPR001789">
    <property type="entry name" value="Sig_transdc_resp-reg_receiver"/>
</dbReference>
<dbReference type="Gene3D" id="3.30.450.40">
    <property type="match status" value="1"/>
</dbReference>
<sequence>MSGSFAQSLQWTLTAEGCQQVRSLLWQSTLDCLQELGNLPESGAIATEGDATIGKRQQPAFALVTGPGLAWLLTMERSSDGEDPTGMVTEAPESSMRRGRGRNHKANGRGSIEDPAATTHQTLRQGLDQTTLHPGIYHLRLTDDRRVIQALMKERGLLKVPQGWHKANASLQSAVLVRWLATWTQALATPLLTQAPAPRPSPTRLEGDRHLIDLLVGIVQEQELPVVIDRTLQTLCQGLRVDRALIYQFQARLQSIRLWRQADQAAGLPSPWDDPNWQMTRDCVTYEARLDDQVGSVLYEGADRCFVDDFEPQWRSQEQETWIVNDGGRDRAARAQLAVPILAPMRGSVGLWGFLVLHQCDRARLWTPEEVSLAQQIAQGLAVAVRAAHLDATLQQQQQTLGQQISTQTRVLQEALLAAKSAARAKSEFLATISHELRTPLTCVIGLSATLLRWSFGQLNQKQRDYLQTIHDSGEHLLKLIEDLLEMSQVEAGRTVLNVSDFSITQLVYSVVNGERPHAIERGIELLLEVQILAKDDRFSADCHRVRQILSNLLGNAIKFTPEGGQAIVRVWREQGLLMLQVEDTGIGIPEDWIPQLFEMFHQFDPSYGRVYDGLGLGLALTKQLVDLHKGWIEVDSLPDRGSTFTVGIPSQAPAAEHPTAPNGEEPVDWRPSGSVILIDAQEERAIAVCELLMAAGYQVVWTPDGAIALSQLDVLQPQVVIVSLRLPGMDGWEVVAGLRRQAPRVQVLLLGDRAEASPILVDHPNLTVDVVLGEKFDPERLLHEVNTLSQAAARAMRMNSQATGVMTRARSPLTDRSNER</sequence>
<comment type="similarity">
    <text evidence="2">In the N-terminal section; belongs to the phytochrome family.</text>
</comment>
<evidence type="ECO:0000256" key="5">
    <source>
        <dbReference type="ARBA" id="ARBA00022679"/>
    </source>
</evidence>
<evidence type="ECO:0000256" key="7">
    <source>
        <dbReference type="ARBA" id="ARBA00023012"/>
    </source>
</evidence>
<feature type="compositionally biased region" description="Basic residues" evidence="9">
    <location>
        <begin position="97"/>
        <end position="107"/>
    </location>
</feature>
<dbReference type="SMART" id="SM00388">
    <property type="entry name" value="HisKA"/>
    <property type="match status" value="1"/>
</dbReference>
<dbReference type="SUPFAM" id="SSF47384">
    <property type="entry name" value="Homodimeric domain of signal transducing histidine kinase"/>
    <property type="match status" value="1"/>
</dbReference>
<protein>
    <recommendedName>
        <fullName evidence="3">histidine kinase</fullName>
        <ecNumber evidence="3">2.7.13.3</ecNumber>
    </recommendedName>
</protein>
<dbReference type="CDD" id="cd16922">
    <property type="entry name" value="HATPase_EvgS-ArcB-TorS-like"/>
    <property type="match status" value="1"/>
</dbReference>
<evidence type="ECO:0000259" key="10">
    <source>
        <dbReference type="PROSITE" id="PS50046"/>
    </source>
</evidence>
<proteinExistence type="inferred from homology"/>
<dbReference type="Gene3D" id="3.30.565.10">
    <property type="entry name" value="Histidine kinase-like ATPase, C-terminal domain"/>
    <property type="match status" value="1"/>
</dbReference>
<dbReference type="InterPro" id="IPR004358">
    <property type="entry name" value="Sig_transdc_His_kin-like_C"/>
</dbReference>
<feature type="domain" description="Response regulatory" evidence="12">
    <location>
        <begin position="675"/>
        <end position="790"/>
    </location>
</feature>
<comment type="caution">
    <text evidence="8">Lacks conserved residue(s) required for the propagation of feature annotation.</text>
</comment>
<reference evidence="14" key="1">
    <citation type="journal article" date="2024" name="Algal Res.">
        <title>Biochemical, toxicological and genomic investigation of a high-biomass producing Limnothrix strain isolated from Italian shallow drinking water reservoir.</title>
        <authorList>
            <person name="Simonazzi M."/>
            <person name="Shishido T.K."/>
            <person name="Delbaje E."/>
            <person name="Wahlsten M."/>
            <person name="Fewer D.P."/>
            <person name="Sivonen K."/>
            <person name="Pezzolesi L."/>
            <person name="Pistocchi R."/>
        </authorList>
    </citation>
    <scope>NUCLEOTIDE SEQUENCE [LARGE SCALE GENOMIC DNA]</scope>
    <source>
        <strain evidence="14">LRLZ20PSL1</strain>
    </source>
</reference>
<dbReference type="Pfam" id="PF00512">
    <property type="entry name" value="HisKA"/>
    <property type="match status" value="1"/>
</dbReference>
<dbReference type="CDD" id="cd00082">
    <property type="entry name" value="HisKA"/>
    <property type="match status" value="1"/>
</dbReference>
<feature type="region of interest" description="Disordered" evidence="9">
    <location>
        <begin position="78"/>
        <end position="117"/>
    </location>
</feature>
<dbReference type="InterPro" id="IPR036890">
    <property type="entry name" value="HATPase_C_sf"/>
</dbReference>